<evidence type="ECO:0000313" key="3">
    <source>
        <dbReference type="EMBL" id="PIQ67086.1"/>
    </source>
</evidence>
<dbReference type="PANTHER" id="PTHR24321:SF8">
    <property type="entry name" value="ESTRADIOL 17-BETA-DEHYDROGENASE 8-RELATED"/>
    <property type="match status" value="1"/>
</dbReference>
<dbReference type="InterPro" id="IPR036291">
    <property type="entry name" value="NAD(P)-bd_dom_sf"/>
</dbReference>
<protein>
    <submittedName>
        <fullName evidence="3">Polyketide synthase</fullName>
    </submittedName>
</protein>
<evidence type="ECO:0000256" key="2">
    <source>
        <dbReference type="ARBA" id="ARBA00023002"/>
    </source>
</evidence>
<comment type="caution">
    <text evidence="3">The sequence shown here is derived from an EMBL/GenBank/DDBJ whole genome shotgun (WGS) entry which is preliminary data.</text>
</comment>
<dbReference type="FunFam" id="3.40.50.720:FF:000084">
    <property type="entry name" value="Short-chain dehydrogenase reductase"/>
    <property type="match status" value="1"/>
</dbReference>
<dbReference type="SUPFAM" id="SSF51735">
    <property type="entry name" value="NAD(P)-binding Rossmann-fold domains"/>
    <property type="match status" value="1"/>
</dbReference>
<dbReference type="Proteomes" id="UP000229834">
    <property type="component" value="Unassembled WGS sequence"/>
</dbReference>
<evidence type="ECO:0000256" key="1">
    <source>
        <dbReference type="ARBA" id="ARBA00006484"/>
    </source>
</evidence>
<dbReference type="AlphaFoldDB" id="A0A2H0K758"/>
<dbReference type="EMBL" id="PCVC01000018">
    <property type="protein sequence ID" value="PIQ67086.1"/>
    <property type="molecule type" value="Genomic_DNA"/>
</dbReference>
<gene>
    <name evidence="3" type="ORF">COV95_00610</name>
</gene>
<dbReference type="PANTHER" id="PTHR24321">
    <property type="entry name" value="DEHYDROGENASES, SHORT CHAIN"/>
    <property type="match status" value="1"/>
</dbReference>
<name>A0A2H0K758_9BACT</name>
<dbReference type="Gene3D" id="3.40.50.720">
    <property type="entry name" value="NAD(P)-binding Rossmann-like Domain"/>
    <property type="match status" value="1"/>
</dbReference>
<evidence type="ECO:0000313" key="4">
    <source>
        <dbReference type="Proteomes" id="UP000229834"/>
    </source>
</evidence>
<dbReference type="Pfam" id="PF13561">
    <property type="entry name" value="adh_short_C2"/>
    <property type="match status" value="1"/>
</dbReference>
<organism evidence="3 4">
    <name type="scientific">Candidatus Zambryskibacteria bacterium CG11_big_fil_rev_8_21_14_0_20_40_24</name>
    <dbReference type="NCBI Taxonomy" id="1975116"/>
    <lineage>
        <taxon>Bacteria</taxon>
        <taxon>Candidatus Zambryskiibacteriota</taxon>
    </lineage>
</organism>
<sequence>MNTDFREKKIFIAGSSGGIGYKTAELFLKGGAFVMLHGKNSSKLLKKKKNLQTHFPKQVSGVTADITTTRGRKKLLAEYKKKHGNSLKVLVISVGSGKVVKTAFIKEREWIKVFEQNFFGIVNLIFDFMPLLKKSKDPSIVIVGSIAGIEHIGAPVSYASAKAALHSYAKHLSVEVAKDGVRVNIVHPGNVYFDGGRWEELLKGNTKKVRQYIKEKVPMRRFGKPKDIAEAILFLASQKAEFITGASLVVDGGQHNSF</sequence>
<dbReference type="CDD" id="cd05233">
    <property type="entry name" value="SDR_c"/>
    <property type="match status" value="1"/>
</dbReference>
<dbReference type="PRINTS" id="PR00081">
    <property type="entry name" value="GDHRDH"/>
</dbReference>
<dbReference type="GO" id="GO:0016491">
    <property type="term" value="F:oxidoreductase activity"/>
    <property type="evidence" value="ECO:0007669"/>
    <property type="project" value="UniProtKB-KW"/>
</dbReference>
<proteinExistence type="inferred from homology"/>
<keyword evidence="2" id="KW-0560">Oxidoreductase</keyword>
<reference evidence="3 4" key="1">
    <citation type="submission" date="2017-09" db="EMBL/GenBank/DDBJ databases">
        <title>Depth-based differentiation of microbial function through sediment-hosted aquifers and enrichment of novel symbionts in the deep terrestrial subsurface.</title>
        <authorList>
            <person name="Probst A.J."/>
            <person name="Ladd B."/>
            <person name="Jarett J.K."/>
            <person name="Geller-Mcgrath D.E."/>
            <person name="Sieber C.M."/>
            <person name="Emerson J.B."/>
            <person name="Anantharaman K."/>
            <person name="Thomas B.C."/>
            <person name="Malmstrom R."/>
            <person name="Stieglmeier M."/>
            <person name="Klingl A."/>
            <person name="Woyke T."/>
            <person name="Ryan C.M."/>
            <person name="Banfield J.F."/>
        </authorList>
    </citation>
    <scope>NUCLEOTIDE SEQUENCE [LARGE SCALE GENOMIC DNA]</scope>
    <source>
        <strain evidence="3">CG11_big_fil_rev_8_21_14_0_20_40_24</strain>
    </source>
</reference>
<dbReference type="InterPro" id="IPR002347">
    <property type="entry name" value="SDR_fam"/>
</dbReference>
<accession>A0A2H0K758</accession>
<comment type="similarity">
    <text evidence="1">Belongs to the short-chain dehydrogenases/reductases (SDR) family.</text>
</comment>